<dbReference type="Proteomes" id="UP001152795">
    <property type="component" value="Unassembled WGS sequence"/>
</dbReference>
<reference evidence="1" key="1">
    <citation type="submission" date="2020-04" db="EMBL/GenBank/DDBJ databases">
        <authorList>
            <person name="Alioto T."/>
            <person name="Alioto T."/>
            <person name="Gomez Garrido J."/>
        </authorList>
    </citation>
    <scope>NUCLEOTIDE SEQUENCE</scope>
    <source>
        <strain evidence="1">A484AB</strain>
    </source>
</reference>
<comment type="caution">
    <text evidence="1">The sequence shown here is derived from an EMBL/GenBank/DDBJ whole genome shotgun (WGS) entry which is preliminary data.</text>
</comment>
<evidence type="ECO:0000313" key="2">
    <source>
        <dbReference type="Proteomes" id="UP001152795"/>
    </source>
</evidence>
<organism evidence="1 2">
    <name type="scientific">Paramuricea clavata</name>
    <name type="common">Red gorgonian</name>
    <name type="synonym">Violescent sea-whip</name>
    <dbReference type="NCBI Taxonomy" id="317549"/>
    <lineage>
        <taxon>Eukaryota</taxon>
        <taxon>Metazoa</taxon>
        <taxon>Cnidaria</taxon>
        <taxon>Anthozoa</taxon>
        <taxon>Octocorallia</taxon>
        <taxon>Malacalcyonacea</taxon>
        <taxon>Plexauridae</taxon>
        <taxon>Paramuricea</taxon>
    </lineage>
</organism>
<evidence type="ECO:0000313" key="1">
    <source>
        <dbReference type="EMBL" id="CAB3999357.1"/>
    </source>
</evidence>
<accession>A0A7D9E407</accession>
<gene>
    <name evidence="1" type="ORF">PACLA_8A033986</name>
</gene>
<name>A0A7D9E407_PARCT</name>
<dbReference type="EMBL" id="CACRXK020003570">
    <property type="protein sequence ID" value="CAB3999357.1"/>
    <property type="molecule type" value="Genomic_DNA"/>
</dbReference>
<dbReference type="AlphaFoldDB" id="A0A7D9E407"/>
<sequence>MCSSRGSNRGSVLRLYESSCPPRHEKPISGPSRCELISLAGDLLHRENQKKETSKHASSLAAVEEPVNIQNKNGYTLRVSNRTGARKELLKNKHSVTLTFQDPEEFLRLLDKSAFQCVRDAKLIHPMFLVETKESETNPGPNGLQLQLTINKKNNSTLKYVILQQDMSTMEWIDITDMCTTRNGVCPEISIPVQKSAKIWALHLKRSLCNRIPSLLSLLNGQITVHIKLYYQVLNKEIKVRIIGLSDDPNQTRKRLKTAVTAAEEDGFIRGDESAPMLLSRKEGSLNVEFYKDGNSFKSSEFDIGENDRLYTYGEWHEYTFDVKDLKDNLDVKVIDKNNYVHWSIHLNEILRLEQDGIELQPVDDSEQHVQIPWVGPYLNIQYEKAADCEWKLELKRLKSSIDAENTNNSFNCSTAL</sequence>
<keyword evidence="2" id="KW-1185">Reference proteome</keyword>
<proteinExistence type="predicted"/>
<dbReference type="OrthoDB" id="10609844at2759"/>
<protein>
    <submittedName>
        <fullName evidence="1">Uncharacterized protein</fullName>
    </submittedName>
</protein>